<evidence type="ECO:0000313" key="1">
    <source>
        <dbReference type="EMBL" id="KAG0151329.1"/>
    </source>
</evidence>
<evidence type="ECO:0000313" key="2">
    <source>
        <dbReference type="Proteomes" id="UP000886653"/>
    </source>
</evidence>
<protein>
    <submittedName>
        <fullName evidence="1">Uncharacterized protein</fullName>
    </submittedName>
</protein>
<keyword evidence="2" id="KW-1185">Reference proteome</keyword>
<proteinExistence type="predicted"/>
<accession>A0A9P6TGS8</accession>
<dbReference type="Proteomes" id="UP000886653">
    <property type="component" value="Unassembled WGS sequence"/>
</dbReference>
<gene>
    <name evidence="1" type="ORF">CROQUDRAFT_130041</name>
</gene>
<dbReference type="AlphaFoldDB" id="A0A9P6TGS8"/>
<name>A0A9P6TGS8_9BASI</name>
<organism evidence="1 2">
    <name type="scientific">Cronartium quercuum f. sp. fusiforme G11</name>
    <dbReference type="NCBI Taxonomy" id="708437"/>
    <lineage>
        <taxon>Eukaryota</taxon>
        <taxon>Fungi</taxon>
        <taxon>Dikarya</taxon>
        <taxon>Basidiomycota</taxon>
        <taxon>Pucciniomycotina</taxon>
        <taxon>Pucciniomycetes</taxon>
        <taxon>Pucciniales</taxon>
        <taxon>Coleosporiaceae</taxon>
        <taxon>Cronartium</taxon>
    </lineage>
</organism>
<sequence length="169" mass="18842">MASVGIRKLEGDRGFKFGELSQRVPLDPKNDKSPKVLVSEVNGKLDANSSKCRCDAYARKSNAFLAYLATPGQARLLNTLPLQLQVKRIQLHANSGGMTPARPQPSPEAIEELLRLRVDLTRKQICEASKLVHITYSNLPLFESSFPRSIVFPLSHNKGKYKEFMCFPG</sequence>
<dbReference type="EMBL" id="MU167213">
    <property type="protein sequence ID" value="KAG0151329.1"/>
    <property type="molecule type" value="Genomic_DNA"/>
</dbReference>
<reference evidence="1" key="1">
    <citation type="submission" date="2013-11" db="EMBL/GenBank/DDBJ databases">
        <title>Genome sequence of the fusiform rust pathogen reveals effectors for host alternation and coevolution with pine.</title>
        <authorList>
            <consortium name="DOE Joint Genome Institute"/>
            <person name="Smith K."/>
            <person name="Pendleton A."/>
            <person name="Kubisiak T."/>
            <person name="Anderson C."/>
            <person name="Salamov A."/>
            <person name="Aerts A."/>
            <person name="Riley R."/>
            <person name="Clum A."/>
            <person name="Lindquist E."/>
            <person name="Ence D."/>
            <person name="Campbell M."/>
            <person name="Kronenberg Z."/>
            <person name="Feau N."/>
            <person name="Dhillon B."/>
            <person name="Hamelin R."/>
            <person name="Burleigh J."/>
            <person name="Smith J."/>
            <person name="Yandell M."/>
            <person name="Nelson C."/>
            <person name="Grigoriev I."/>
            <person name="Davis J."/>
        </authorList>
    </citation>
    <scope>NUCLEOTIDE SEQUENCE</scope>
    <source>
        <strain evidence="1">G11</strain>
    </source>
</reference>
<comment type="caution">
    <text evidence="1">The sequence shown here is derived from an EMBL/GenBank/DDBJ whole genome shotgun (WGS) entry which is preliminary data.</text>
</comment>